<accession>A0ABT7V465</accession>
<name>A0ABT7V465_9ACTN</name>
<evidence type="ECO:0000259" key="7">
    <source>
        <dbReference type="Pfam" id="PF01029"/>
    </source>
</evidence>
<organism evidence="8 9">
    <name type="scientific">Thermophilibacter provencensis</name>
    <dbReference type="NCBI Taxonomy" id="1852386"/>
    <lineage>
        <taxon>Bacteria</taxon>
        <taxon>Bacillati</taxon>
        <taxon>Actinomycetota</taxon>
        <taxon>Coriobacteriia</taxon>
        <taxon>Coriobacteriales</taxon>
        <taxon>Atopobiaceae</taxon>
        <taxon>Thermophilibacter</taxon>
    </lineage>
</organism>
<evidence type="ECO:0000256" key="6">
    <source>
        <dbReference type="HAMAP-Rule" id="MF_00073"/>
    </source>
</evidence>
<evidence type="ECO:0000256" key="3">
    <source>
        <dbReference type="ARBA" id="ARBA00022884"/>
    </source>
</evidence>
<keyword evidence="9" id="KW-1185">Reference proteome</keyword>
<reference evidence="8 9" key="3">
    <citation type="submission" date="2023-06" db="EMBL/GenBank/DDBJ databases">
        <authorList>
            <person name="Zeman M."/>
            <person name="Kubasova T."/>
            <person name="Jahodarova E."/>
            <person name="Nykrynova M."/>
            <person name="Rychlik I."/>
        </authorList>
    </citation>
    <scope>NUCLEOTIDE SEQUENCE [LARGE SCALE GENOMIC DNA]</scope>
    <source>
        <strain evidence="8 9">153_Feed</strain>
    </source>
</reference>
<dbReference type="Pfam" id="PF01029">
    <property type="entry name" value="NusB"/>
    <property type="match status" value="1"/>
</dbReference>
<evidence type="ECO:0000256" key="5">
    <source>
        <dbReference type="ARBA" id="ARBA00023163"/>
    </source>
</evidence>
<keyword evidence="4 6" id="KW-0805">Transcription regulation</keyword>
<dbReference type="InterPro" id="IPR035926">
    <property type="entry name" value="NusB-like_sf"/>
</dbReference>
<dbReference type="Gene3D" id="1.10.940.10">
    <property type="entry name" value="NusB-like"/>
    <property type="match status" value="1"/>
</dbReference>
<gene>
    <name evidence="6 8" type="primary">nusB</name>
    <name evidence="8" type="ORF">QUW25_06905</name>
</gene>
<reference evidence="9" key="1">
    <citation type="submission" date="2023-06" db="EMBL/GenBank/DDBJ databases">
        <title>Identification and characterization of horizontal gene transfer across gut microbiota members of farm animals based on homology search.</title>
        <authorList>
            <person name="Zeman M."/>
            <person name="Kubasova T."/>
            <person name="Jahodarova E."/>
            <person name="Nykrynova M."/>
            <person name="Rychlik I."/>
        </authorList>
    </citation>
    <scope>NUCLEOTIDE SEQUENCE [LARGE SCALE GENOMIC DNA]</scope>
    <source>
        <strain evidence="9">153_Feed</strain>
    </source>
</reference>
<evidence type="ECO:0000313" key="9">
    <source>
        <dbReference type="Proteomes" id="UP001529256"/>
    </source>
</evidence>
<evidence type="ECO:0000256" key="2">
    <source>
        <dbReference type="ARBA" id="ARBA00022814"/>
    </source>
</evidence>
<dbReference type="PANTHER" id="PTHR11078:SF3">
    <property type="entry name" value="ANTITERMINATION NUSB DOMAIN-CONTAINING PROTEIN"/>
    <property type="match status" value="1"/>
</dbReference>
<comment type="similarity">
    <text evidence="1 6">Belongs to the NusB family.</text>
</comment>
<protein>
    <recommendedName>
        <fullName evidence="6">Transcription antitermination protein NusB</fullName>
    </recommendedName>
    <alternativeName>
        <fullName evidence="6">Antitermination factor NusB</fullName>
    </alternativeName>
</protein>
<dbReference type="HAMAP" id="MF_00073">
    <property type="entry name" value="NusB"/>
    <property type="match status" value="1"/>
</dbReference>
<reference evidence="8 9" key="2">
    <citation type="submission" date="2023-06" db="EMBL/GenBank/DDBJ databases">
        <title>Identification and characterization of horizontal gene transfer across gut microbiota members of farm animals based on homology search.</title>
        <authorList>
            <person name="Schwarzerova J."/>
            <person name="Nykrynova M."/>
            <person name="Jureckova K."/>
            <person name="Cejkova D."/>
            <person name="Rychlik I."/>
        </authorList>
    </citation>
    <scope>NUCLEOTIDE SEQUENCE [LARGE SCALE GENOMIC DNA]</scope>
    <source>
        <strain evidence="8 9">153_Feed</strain>
    </source>
</reference>
<keyword evidence="5 6" id="KW-0804">Transcription</keyword>
<sequence>MSTHFGGRTLARSQALQLLFQAEANNLAVLEVLDGDYALSEGPLDDYARQLALGADVARPDLDAVISMRAKGWKLSRLNAVDRNLLRLALYEMLHVDEVDVPVTIDECVELAKAYGTDESSRFVNGVLGRVADDLDAGVDVVSVAREAARAAAAEDEAAEDDVPTGEAE</sequence>
<feature type="domain" description="NusB/RsmB/TIM44" evidence="7">
    <location>
        <begin position="11"/>
        <end position="132"/>
    </location>
</feature>
<evidence type="ECO:0000256" key="1">
    <source>
        <dbReference type="ARBA" id="ARBA00005952"/>
    </source>
</evidence>
<comment type="function">
    <text evidence="6">Involved in transcription antitermination. Required for transcription of ribosomal RNA (rRNA) genes. Binds specifically to the boxA antiterminator sequence of the ribosomal RNA (rrn) operons.</text>
</comment>
<dbReference type="InterPro" id="IPR006027">
    <property type="entry name" value="NusB_RsmB_TIM44"/>
</dbReference>
<keyword evidence="2 6" id="KW-0889">Transcription antitermination</keyword>
<comment type="caution">
    <text evidence="8">The sequence shown here is derived from an EMBL/GenBank/DDBJ whole genome shotgun (WGS) entry which is preliminary data.</text>
</comment>
<dbReference type="NCBIfam" id="TIGR01951">
    <property type="entry name" value="nusB"/>
    <property type="match status" value="1"/>
</dbReference>
<dbReference type="InterPro" id="IPR011605">
    <property type="entry name" value="NusB_fam"/>
</dbReference>
<keyword evidence="3 6" id="KW-0694">RNA-binding</keyword>
<dbReference type="SUPFAM" id="SSF48013">
    <property type="entry name" value="NusB-like"/>
    <property type="match status" value="1"/>
</dbReference>
<evidence type="ECO:0000313" key="8">
    <source>
        <dbReference type="EMBL" id="MDM8271394.1"/>
    </source>
</evidence>
<proteinExistence type="inferred from homology"/>
<dbReference type="RefSeq" id="WP_289511479.1">
    <property type="nucleotide sequence ID" value="NZ_JAUDEA010000009.1"/>
</dbReference>
<dbReference type="Proteomes" id="UP001529256">
    <property type="component" value="Unassembled WGS sequence"/>
</dbReference>
<dbReference type="EMBL" id="JAUDEA010000009">
    <property type="protein sequence ID" value="MDM8271394.1"/>
    <property type="molecule type" value="Genomic_DNA"/>
</dbReference>
<evidence type="ECO:0000256" key="4">
    <source>
        <dbReference type="ARBA" id="ARBA00023015"/>
    </source>
</evidence>
<dbReference type="PANTHER" id="PTHR11078">
    <property type="entry name" value="N UTILIZATION SUBSTANCE PROTEIN B-RELATED"/>
    <property type="match status" value="1"/>
</dbReference>